<evidence type="ECO:0000256" key="2">
    <source>
        <dbReference type="SAM" id="MobiDB-lite"/>
    </source>
</evidence>
<feature type="coiled-coil region" evidence="1">
    <location>
        <begin position="525"/>
        <end position="560"/>
    </location>
</feature>
<feature type="transmembrane region" description="Helical" evidence="3">
    <location>
        <begin position="1011"/>
        <end position="1030"/>
    </location>
</feature>
<sequence length="1088" mass="124189">MFLARAFMNDNKMNDSQSFLVQESFLSKEGEEGGEMFLQLDDNGYLNKGQMHIKATLESDTHKSFLLQIHNKDETIATLKKKIGEKMGSTYEMYKGLRNLQASKIVRKLIINNLQQTILVSNDADQVMVVLSDGEEIFFELESEDLWLQVAFHMYTLDGIPLHSHATPGNPTPLKQQFSMFDIPPPPKEELLCYGATEVRVDKKDPLELLKLKMQRIAYDLWYQTLKGTDRLYIVEQFDLKTVLEDINPEYRGKSMPSSDELTKNNNTPLAMHGNESDLMKSNILAPALSLSNSPMKSFLPKQSKLFNLDNIKGFSERVVGDVFKYKNRVIMKVVYRSVLSNVQFTKNGLFTLKCNERKGRKHMQKLLDKDASPGASNDSNKSEDEDEESDDEEEEDDPEEELDIFHKTTKKHNLSANSLKQLGTPAIGRNSFGEYLAHRKYGHHHNPHNHFNRLSLQQNSDGDDDFGSLALVPRNNQSENDIESNRGICENENKVLMSVTFGLTLLNANPQNKKELITMLNDLYKKHLEHLAFLEKKRREQEEKRLKEIEEQKKKKFTISKGGGFKHDTKTVKQVDKDKKKKGIDIKETPNPQPKDSLFLQIPKDLKKEEQRNGSAQKLSTATMLKQETSGEGKNTFFNRWKKNKNTAITSSTVELKNIAPIQQTVLPLQNGDDNEMLRSKSFGNPLEQQNSAQNNSTGTDAKSKGQGAAAPPSGQKQVLKGSLFSRRESKEVKIVNAEKMHSQKDIQAGKHSFQGNQNTFNAIKKVLSKNDVRIPTIQKEIVDDEALDVVISREYVDGYIEDLQFNKNGKAKQTQVTNLAKKQNLSFNSDERDKAYNLIKIQSPRNNKKKNAILKQFSAEKLQDLHSNNFDDDQDIFRGKLDLVTTSPKLDEKEVANTANVKLIIDNVKPYATANFDELLKPFVAKIEDITRLREPKMRNFKVVSKLQKIEGKAQEGEDSQVQVDAQGLQAFLDSYFNSFNHLIKNKDDVEHDQAKKKKKEWFSDRCCGFFYITVCMLIITSVILYAVNPYGLVQYVEEYATWFYNEVWVLLFEDHEDKSHSGHLVYEPIIDADELASGFLSQSTV</sequence>
<name>A0A8J8NHA1_HALGN</name>
<feature type="region of interest" description="Disordered" evidence="2">
    <location>
        <begin position="569"/>
        <end position="638"/>
    </location>
</feature>
<feature type="compositionally biased region" description="Basic and acidic residues" evidence="2">
    <location>
        <begin position="569"/>
        <end position="589"/>
    </location>
</feature>
<evidence type="ECO:0000313" key="5">
    <source>
        <dbReference type="Proteomes" id="UP000785679"/>
    </source>
</evidence>
<protein>
    <submittedName>
        <fullName evidence="4">Uncharacterized protein</fullName>
    </submittedName>
</protein>
<evidence type="ECO:0000256" key="3">
    <source>
        <dbReference type="SAM" id="Phobius"/>
    </source>
</evidence>
<evidence type="ECO:0000256" key="1">
    <source>
        <dbReference type="SAM" id="Coils"/>
    </source>
</evidence>
<keyword evidence="5" id="KW-1185">Reference proteome</keyword>
<feature type="region of interest" description="Disordered" evidence="2">
    <location>
        <begin position="668"/>
        <end position="724"/>
    </location>
</feature>
<organism evidence="4 5">
    <name type="scientific">Halteria grandinella</name>
    <dbReference type="NCBI Taxonomy" id="5974"/>
    <lineage>
        <taxon>Eukaryota</taxon>
        <taxon>Sar</taxon>
        <taxon>Alveolata</taxon>
        <taxon>Ciliophora</taxon>
        <taxon>Intramacronucleata</taxon>
        <taxon>Spirotrichea</taxon>
        <taxon>Stichotrichia</taxon>
        <taxon>Sporadotrichida</taxon>
        <taxon>Halteriidae</taxon>
        <taxon>Halteria</taxon>
    </lineage>
</organism>
<keyword evidence="3" id="KW-1133">Transmembrane helix</keyword>
<gene>
    <name evidence="4" type="ORF">FGO68_gene11098</name>
</gene>
<evidence type="ECO:0000313" key="4">
    <source>
        <dbReference type="EMBL" id="TNV74546.1"/>
    </source>
</evidence>
<dbReference type="EMBL" id="RRYP01016865">
    <property type="protein sequence ID" value="TNV74546.1"/>
    <property type="molecule type" value="Genomic_DNA"/>
</dbReference>
<proteinExistence type="predicted"/>
<dbReference type="AlphaFoldDB" id="A0A8J8NHA1"/>
<accession>A0A8J8NHA1</accession>
<comment type="caution">
    <text evidence="4">The sequence shown here is derived from an EMBL/GenBank/DDBJ whole genome shotgun (WGS) entry which is preliminary data.</text>
</comment>
<keyword evidence="3" id="KW-0472">Membrane</keyword>
<keyword evidence="3" id="KW-0812">Transmembrane</keyword>
<keyword evidence="1" id="KW-0175">Coiled coil</keyword>
<dbReference type="OrthoDB" id="326802at2759"/>
<feature type="compositionally biased region" description="Polar residues" evidence="2">
    <location>
        <begin position="688"/>
        <end position="702"/>
    </location>
</feature>
<feature type="region of interest" description="Disordered" evidence="2">
    <location>
        <begin position="362"/>
        <end position="402"/>
    </location>
</feature>
<dbReference type="Proteomes" id="UP000785679">
    <property type="component" value="Unassembled WGS sequence"/>
</dbReference>
<feature type="compositionally biased region" description="Acidic residues" evidence="2">
    <location>
        <begin position="384"/>
        <end position="402"/>
    </location>
</feature>
<feature type="compositionally biased region" description="Polar residues" evidence="2">
    <location>
        <begin position="614"/>
        <end position="638"/>
    </location>
</feature>
<reference evidence="4" key="1">
    <citation type="submission" date="2019-06" db="EMBL/GenBank/DDBJ databases">
        <authorList>
            <person name="Zheng W."/>
        </authorList>
    </citation>
    <scope>NUCLEOTIDE SEQUENCE</scope>
    <source>
        <strain evidence="4">QDHG01</strain>
    </source>
</reference>